<evidence type="ECO:0000256" key="3">
    <source>
        <dbReference type="ARBA" id="ARBA00022574"/>
    </source>
</evidence>
<feature type="compositionally biased region" description="Gly residues" evidence="9">
    <location>
        <begin position="806"/>
        <end position="816"/>
    </location>
</feature>
<feature type="domain" description="ABC-2 type transporter transmembrane" evidence="12">
    <location>
        <begin position="369"/>
        <end position="473"/>
    </location>
</feature>
<gene>
    <name evidence="13" type="ORF">C2E20_6037</name>
</gene>
<evidence type="ECO:0000256" key="8">
    <source>
        <dbReference type="ARBA" id="ARBA00025740"/>
    </source>
</evidence>
<evidence type="ECO:0000256" key="10">
    <source>
        <dbReference type="SAM" id="Phobius"/>
    </source>
</evidence>
<comment type="subcellular location">
    <subcellularLocation>
        <location evidence="1">Membrane</location>
        <topology evidence="1">Multi-pass membrane protein</topology>
    </subcellularLocation>
    <subcellularLocation>
        <location evidence="2">Preautophagosomal structure membrane</location>
        <topology evidence="2">Peripheral membrane protein</topology>
    </subcellularLocation>
</comment>
<dbReference type="InterPro" id="IPR036322">
    <property type="entry name" value="WD40_repeat_dom_sf"/>
</dbReference>
<organism evidence="13 14">
    <name type="scientific">Micractinium conductrix</name>
    <dbReference type="NCBI Taxonomy" id="554055"/>
    <lineage>
        <taxon>Eukaryota</taxon>
        <taxon>Viridiplantae</taxon>
        <taxon>Chlorophyta</taxon>
        <taxon>core chlorophytes</taxon>
        <taxon>Trebouxiophyceae</taxon>
        <taxon>Chlorellales</taxon>
        <taxon>Chlorellaceae</taxon>
        <taxon>Chlorella clade</taxon>
        <taxon>Micractinium</taxon>
    </lineage>
</organism>
<dbReference type="GO" id="GO:0034045">
    <property type="term" value="C:phagophore assembly site membrane"/>
    <property type="evidence" value="ECO:0007669"/>
    <property type="project" value="UniProtKB-SubCell"/>
</dbReference>
<reference evidence="13 14" key="1">
    <citation type="journal article" date="2018" name="Plant J.">
        <title>Genome sequences of Chlorella sorokiniana UTEX 1602 and Micractinium conductrix SAG 241.80: implications to maltose excretion by a green alga.</title>
        <authorList>
            <person name="Arriola M.B."/>
            <person name="Velmurugan N."/>
            <person name="Zhang Y."/>
            <person name="Plunkett M.H."/>
            <person name="Hondzo H."/>
            <person name="Barney B.M."/>
        </authorList>
    </citation>
    <scope>NUCLEOTIDE SEQUENCE [LARGE SCALE GENOMIC DNA]</scope>
    <source>
        <strain evidence="13 14">SAG 241.80</strain>
    </source>
</reference>
<dbReference type="SMART" id="SM00320">
    <property type="entry name" value="WD40"/>
    <property type="match status" value="2"/>
</dbReference>
<feature type="transmembrane region" description="Helical" evidence="10">
    <location>
        <begin position="424"/>
        <end position="443"/>
    </location>
</feature>
<protein>
    <submittedName>
        <fullName evidence="13">Autophagy-related 18a</fullName>
    </submittedName>
</protein>
<dbReference type="PROSITE" id="PS00211">
    <property type="entry name" value="ABC_TRANSPORTER_1"/>
    <property type="match status" value="1"/>
</dbReference>
<dbReference type="AlphaFoldDB" id="A0A2P6V8W2"/>
<dbReference type="Gene3D" id="3.40.50.300">
    <property type="entry name" value="P-loop containing nucleotide triphosphate hydrolases"/>
    <property type="match status" value="1"/>
</dbReference>
<dbReference type="Proteomes" id="UP000239649">
    <property type="component" value="Unassembled WGS sequence"/>
</dbReference>
<evidence type="ECO:0000256" key="1">
    <source>
        <dbReference type="ARBA" id="ARBA00004141"/>
    </source>
</evidence>
<evidence type="ECO:0000256" key="7">
    <source>
        <dbReference type="ARBA" id="ARBA00023136"/>
    </source>
</evidence>
<feature type="compositionally biased region" description="Polar residues" evidence="9">
    <location>
        <begin position="819"/>
        <end position="831"/>
    </location>
</feature>
<dbReference type="InterPro" id="IPR013525">
    <property type="entry name" value="ABC2_TM"/>
</dbReference>
<feature type="transmembrane region" description="Helical" evidence="10">
    <location>
        <begin position="365"/>
        <end position="385"/>
    </location>
</feature>
<dbReference type="SUPFAM" id="SSF52540">
    <property type="entry name" value="P-loop containing nucleoside triphosphate hydrolases"/>
    <property type="match status" value="1"/>
</dbReference>
<proteinExistence type="inferred from homology"/>
<evidence type="ECO:0000259" key="11">
    <source>
        <dbReference type="Pfam" id="PF00005"/>
    </source>
</evidence>
<dbReference type="InterPro" id="IPR003439">
    <property type="entry name" value="ABC_transporter-like_ATP-bd"/>
</dbReference>
<dbReference type="InterPro" id="IPR017871">
    <property type="entry name" value="ABC_transporter-like_CS"/>
</dbReference>
<dbReference type="STRING" id="554055.A0A2P6V8W2"/>
<dbReference type="GO" id="GO:0140359">
    <property type="term" value="F:ABC-type transporter activity"/>
    <property type="evidence" value="ECO:0007669"/>
    <property type="project" value="InterPro"/>
</dbReference>
<feature type="compositionally biased region" description="Low complexity" evidence="9">
    <location>
        <begin position="782"/>
        <end position="797"/>
    </location>
</feature>
<keyword evidence="4 10" id="KW-0812">Transmembrane</keyword>
<evidence type="ECO:0000256" key="4">
    <source>
        <dbReference type="ARBA" id="ARBA00022692"/>
    </source>
</evidence>
<dbReference type="EMBL" id="LHPF02000019">
    <property type="protein sequence ID" value="PSC70526.1"/>
    <property type="molecule type" value="Genomic_DNA"/>
</dbReference>
<sequence length="909" mass="98604">MQGSVRYGGHCLRPAVRQRLLSYVEQQGEVEDVLIGNLTVIEMLCYSAELRSSPQTSAAAARKHAEEVASELGLQPCRDVQIGDERKRGVSGGQRRRVSIGVALVSSPAVLLLDEATSGLDSRAALEVVEVLRAQADRGVAVLASMHQPSERLLARFDALLMMAEGRLLYDGPSGPEARRFLHAQLPDAAAGLDASLPLPDWLLDCLQQARGLTMRQTPCGPRFAGAISKRRLAEAAQELGGRKGLLGCLWVLVKYRTRADLRTPVFVLPRVLDKLALALFIGTLYWGVGGEQGASATHHVLTMLFMERHAGLYPVLSYLLAKMSGELVLVLGSSAVLAGKSRWAPLCLWLGQTPGGQSSRSKPLAHALAVAAAATAPVTTAVWFMVELSGSFPLFWLPYFLSMAIGVVLAYLCAALSPTIDVCLLLLAGYIITLLFLTGLILNWADIPAYWKWYACLSYMRYAWGAAVINQFSAAPPQAWLAGYGDGRAFRRSRDLAVPYARSDKRPLPPERGVRPCPRKMSQRKPLPSLLGFAFNQDAGCFSVGTLHGFRVFNSEPYKEQFRRDFENGGIAIVEMLFRCNILALVGGGDVPKYPPNKVMIWDDAQGRAIGELSFRTSVRAVKLRKDRIAVALEHKVLVYNFADLRLLHAIETLSNPGGLLSLSPSADAAVLACPGLQPGQVRVELYDTRRTKFISAHNTSLSALALSSNGKLVATTSEKGTLIRVFSTADGSKLREFRRGVDPSSIYSLAFSRGDQPAWLAVTSDKGTAHVFSLGPAGKQQQQRGEQQQQQQQGEQQHREQQREGGGGGGGGRQQGNSDDGSPSRSNPLSKLSFVSSYLPMGASYFSSERSFAQLRLPEGVRAVVGFGREPATLLVVCANGSFFRARFDAERGGACEQLAAVQYMDA</sequence>
<comment type="similarity">
    <text evidence="8">Belongs to the WD repeat PROPPIN family.</text>
</comment>
<evidence type="ECO:0000313" key="14">
    <source>
        <dbReference type="Proteomes" id="UP000239649"/>
    </source>
</evidence>
<dbReference type="Pfam" id="PF01061">
    <property type="entry name" value="ABC2_membrane"/>
    <property type="match status" value="1"/>
</dbReference>
<dbReference type="InterPro" id="IPR001680">
    <property type="entry name" value="WD40_rpt"/>
</dbReference>
<dbReference type="SUPFAM" id="SSF50978">
    <property type="entry name" value="WD40 repeat-like"/>
    <property type="match status" value="1"/>
</dbReference>
<accession>A0A2P6V8W2</accession>
<evidence type="ECO:0000256" key="5">
    <source>
        <dbReference type="ARBA" id="ARBA00022737"/>
    </source>
</evidence>
<dbReference type="GO" id="GO:0005524">
    <property type="term" value="F:ATP binding"/>
    <property type="evidence" value="ECO:0007669"/>
    <property type="project" value="InterPro"/>
</dbReference>
<dbReference type="Pfam" id="PF00005">
    <property type="entry name" value="ABC_tran"/>
    <property type="match status" value="1"/>
</dbReference>
<keyword evidence="14" id="KW-1185">Reference proteome</keyword>
<evidence type="ECO:0000256" key="2">
    <source>
        <dbReference type="ARBA" id="ARBA00004623"/>
    </source>
</evidence>
<feature type="region of interest" description="Disordered" evidence="9">
    <location>
        <begin position="772"/>
        <end position="831"/>
    </location>
</feature>
<dbReference type="PANTHER" id="PTHR11227">
    <property type="entry name" value="WD-REPEAT PROTEIN INTERACTING WITH PHOSPHOINOSIDES WIPI -RELATED"/>
    <property type="match status" value="1"/>
</dbReference>
<evidence type="ECO:0000256" key="6">
    <source>
        <dbReference type="ARBA" id="ARBA00022989"/>
    </source>
</evidence>
<keyword evidence="7 10" id="KW-0472">Membrane</keyword>
<keyword evidence="3" id="KW-0853">WD repeat</keyword>
<keyword evidence="6 10" id="KW-1133">Transmembrane helix</keyword>
<feature type="domain" description="ABC transporter" evidence="11">
    <location>
        <begin position="2"/>
        <end position="118"/>
    </location>
</feature>
<dbReference type="InterPro" id="IPR048720">
    <property type="entry name" value="PROPPIN"/>
</dbReference>
<dbReference type="OrthoDB" id="1667587at2759"/>
<dbReference type="InterPro" id="IPR015943">
    <property type="entry name" value="WD40/YVTN_repeat-like_dom_sf"/>
</dbReference>
<dbReference type="InterPro" id="IPR027417">
    <property type="entry name" value="P-loop_NTPase"/>
</dbReference>
<evidence type="ECO:0000313" key="13">
    <source>
        <dbReference type="EMBL" id="PSC70526.1"/>
    </source>
</evidence>
<dbReference type="GO" id="GO:0016887">
    <property type="term" value="F:ATP hydrolysis activity"/>
    <property type="evidence" value="ECO:0007669"/>
    <property type="project" value="InterPro"/>
</dbReference>
<comment type="caution">
    <text evidence="13">The sequence shown here is derived from an EMBL/GenBank/DDBJ whole genome shotgun (WGS) entry which is preliminary data.</text>
</comment>
<feature type="transmembrane region" description="Helical" evidence="10">
    <location>
        <begin position="397"/>
        <end position="417"/>
    </location>
</feature>
<dbReference type="Pfam" id="PF21032">
    <property type="entry name" value="PROPPIN"/>
    <property type="match status" value="1"/>
</dbReference>
<name>A0A2P6V8W2_9CHLO</name>
<keyword evidence="5" id="KW-0677">Repeat</keyword>
<evidence type="ECO:0000256" key="9">
    <source>
        <dbReference type="SAM" id="MobiDB-lite"/>
    </source>
</evidence>
<dbReference type="Gene3D" id="2.130.10.10">
    <property type="entry name" value="YVTN repeat-like/Quinoprotein amine dehydrogenase"/>
    <property type="match status" value="1"/>
</dbReference>
<evidence type="ECO:0000259" key="12">
    <source>
        <dbReference type="Pfam" id="PF01061"/>
    </source>
</evidence>